<reference evidence="2" key="1">
    <citation type="submission" date="2021-07" db="EMBL/GenBank/DDBJ databases">
        <authorList>
            <person name="Catto M.A."/>
            <person name="Jacobson A."/>
            <person name="Kennedy G."/>
            <person name="Labadie P."/>
            <person name="Hunt B.G."/>
            <person name="Srinivasan R."/>
        </authorList>
    </citation>
    <scope>NUCLEOTIDE SEQUENCE</scope>
    <source>
        <strain evidence="2">PL_HMW_Pooled</strain>
        <tissue evidence="2">Head</tissue>
    </source>
</reference>
<evidence type="ECO:0000256" key="1">
    <source>
        <dbReference type="SAM" id="MobiDB-lite"/>
    </source>
</evidence>
<name>A0AAE1I319_9NEOP</name>
<reference evidence="2" key="2">
    <citation type="journal article" date="2023" name="BMC Genomics">
        <title>Pest status, molecular evolution, and epigenetic factors derived from the genome assembly of Frankliniella fusca, a thysanopteran phytovirus vector.</title>
        <authorList>
            <person name="Catto M.A."/>
            <person name="Labadie P.E."/>
            <person name="Jacobson A.L."/>
            <person name="Kennedy G.G."/>
            <person name="Srinivasan R."/>
            <person name="Hunt B.G."/>
        </authorList>
    </citation>
    <scope>NUCLEOTIDE SEQUENCE</scope>
    <source>
        <strain evidence="2">PL_HMW_Pooled</strain>
    </source>
</reference>
<organism evidence="2 3">
    <name type="scientific">Frankliniella fusca</name>
    <dbReference type="NCBI Taxonomy" id="407009"/>
    <lineage>
        <taxon>Eukaryota</taxon>
        <taxon>Metazoa</taxon>
        <taxon>Ecdysozoa</taxon>
        <taxon>Arthropoda</taxon>
        <taxon>Hexapoda</taxon>
        <taxon>Insecta</taxon>
        <taxon>Pterygota</taxon>
        <taxon>Neoptera</taxon>
        <taxon>Paraneoptera</taxon>
        <taxon>Thysanoptera</taxon>
        <taxon>Terebrantia</taxon>
        <taxon>Thripoidea</taxon>
        <taxon>Thripidae</taxon>
        <taxon>Frankliniella</taxon>
    </lineage>
</organism>
<proteinExistence type="predicted"/>
<dbReference type="EMBL" id="JAHWGI010001435">
    <property type="protein sequence ID" value="KAK3932318.1"/>
    <property type="molecule type" value="Genomic_DNA"/>
</dbReference>
<feature type="region of interest" description="Disordered" evidence="1">
    <location>
        <begin position="1"/>
        <end position="28"/>
    </location>
</feature>
<gene>
    <name evidence="2" type="ORF">KUF71_012391</name>
</gene>
<keyword evidence="3" id="KW-1185">Reference proteome</keyword>
<evidence type="ECO:0000313" key="3">
    <source>
        <dbReference type="Proteomes" id="UP001219518"/>
    </source>
</evidence>
<evidence type="ECO:0000313" key="2">
    <source>
        <dbReference type="EMBL" id="KAK3932318.1"/>
    </source>
</evidence>
<dbReference type="Proteomes" id="UP001219518">
    <property type="component" value="Unassembled WGS sequence"/>
</dbReference>
<sequence length="393" mass="40786">MDRGFGFGPHGRGAGRGQAGNDGVPYGVPPAGAPFGLDIVEPRQVGRGGALRPNPLHHDNADADPLLANVDAPIVGGAADPLAPLAPQLAQPAPARELDFERDVIEDDYAEEEPVQGAAQAAVPDIQALLRELAALRAAVEARPGGAPAVAYGVAPAAPVAAPAAPLALVPRVVSASEMLTLRKAVPKFDGKISYEAYRASFDDLVSMYPHLTEDQRFQLLSSGLVGAPLSLLEDLASNRTFAGLDEALRLSYSKPIHAWTEMNNLSSMRQDPSESLEEWSTRVSRTARRAFPDMSLARVEEFAVQYFFTGLSSAQIKSCVSGLACTSMQAALDACRLVRSRLAPPGPAAKRVCLASVAEATVEVASPGPSSAPAPPVSAASAAPAAPAPGPS</sequence>
<protein>
    <submittedName>
        <fullName evidence="2">Uncharacterized protein</fullName>
    </submittedName>
</protein>
<feature type="compositionally biased region" description="Gly residues" evidence="1">
    <location>
        <begin position="1"/>
        <end position="20"/>
    </location>
</feature>
<feature type="region of interest" description="Disordered" evidence="1">
    <location>
        <begin position="365"/>
        <end position="393"/>
    </location>
</feature>
<dbReference type="AlphaFoldDB" id="A0AAE1I319"/>
<comment type="caution">
    <text evidence="2">The sequence shown here is derived from an EMBL/GenBank/DDBJ whole genome shotgun (WGS) entry which is preliminary data.</text>
</comment>
<accession>A0AAE1I319</accession>